<dbReference type="AlphaFoldDB" id="A0A444U1P5"/>
<feature type="compositionally biased region" description="Polar residues" evidence="1">
    <location>
        <begin position="118"/>
        <end position="129"/>
    </location>
</feature>
<dbReference type="EMBL" id="SCEB01215534">
    <property type="protein sequence ID" value="RXM29092.1"/>
    <property type="molecule type" value="Genomic_DNA"/>
</dbReference>
<evidence type="ECO:0000313" key="3">
    <source>
        <dbReference type="Proteomes" id="UP000289886"/>
    </source>
</evidence>
<proteinExistence type="predicted"/>
<organism evidence="2 3">
    <name type="scientific">Acipenser ruthenus</name>
    <name type="common">Sterlet sturgeon</name>
    <dbReference type="NCBI Taxonomy" id="7906"/>
    <lineage>
        <taxon>Eukaryota</taxon>
        <taxon>Metazoa</taxon>
        <taxon>Chordata</taxon>
        <taxon>Craniata</taxon>
        <taxon>Vertebrata</taxon>
        <taxon>Euteleostomi</taxon>
        <taxon>Actinopterygii</taxon>
        <taxon>Chondrostei</taxon>
        <taxon>Acipenseriformes</taxon>
        <taxon>Acipenseridae</taxon>
        <taxon>Acipenser</taxon>
    </lineage>
</organism>
<evidence type="ECO:0000313" key="2">
    <source>
        <dbReference type="EMBL" id="RXM29092.1"/>
    </source>
</evidence>
<feature type="region of interest" description="Disordered" evidence="1">
    <location>
        <begin position="115"/>
        <end position="136"/>
    </location>
</feature>
<sequence>MMFGRQVRTTWDLLRSDIQGRVFRSQERMKQKVQRPARVLATGSAVWVKNFIGKAKWLPGSVIAQSGPLSYKAEMAGNMVRRHVDHLLVRQASSAVSEFGPASDSMPTELVSVPLEGSSDSPITSSFQPNPAAAGSDTPVLAAPLDPAAAISEPAGTPLRHSERVRCSLQECVDEWLNPKPQSCYHKFADQYCVDVPPHAIHSPAISSCYCSGVRVCRRQIVHLPLVVILNVWPMQISSANVKSILETINIGDPLPGNVLLGADAAILHLYYEKLRSIQRPYTVFPVIYSPPL</sequence>
<gene>
    <name evidence="2" type="ORF">EOD39_9148</name>
</gene>
<dbReference type="Proteomes" id="UP000289886">
    <property type="component" value="Unassembled WGS sequence"/>
</dbReference>
<comment type="caution">
    <text evidence="2">The sequence shown here is derived from an EMBL/GenBank/DDBJ whole genome shotgun (WGS) entry which is preliminary data.</text>
</comment>
<accession>A0A444U1P5</accession>
<evidence type="ECO:0000256" key="1">
    <source>
        <dbReference type="SAM" id="MobiDB-lite"/>
    </source>
</evidence>
<protein>
    <submittedName>
        <fullName evidence="2">Uncharacterized protein</fullName>
    </submittedName>
</protein>
<reference evidence="2 3" key="1">
    <citation type="submission" date="2019-01" db="EMBL/GenBank/DDBJ databases">
        <title>Draft Genome and Complete Hox-Cluster Characterization of the Sterlet Sturgeon (Acipenser ruthenus).</title>
        <authorList>
            <person name="Wei Q."/>
        </authorList>
    </citation>
    <scope>NUCLEOTIDE SEQUENCE [LARGE SCALE GENOMIC DNA]</scope>
    <source>
        <strain evidence="2">WHYD16114868_AA</strain>
        <tissue evidence="2">Blood</tissue>
    </source>
</reference>
<keyword evidence="3" id="KW-1185">Reference proteome</keyword>
<name>A0A444U1P5_ACIRT</name>